<dbReference type="SUPFAM" id="SSF46785">
    <property type="entry name" value="Winged helix' DNA-binding domain"/>
    <property type="match status" value="1"/>
</dbReference>
<dbReference type="InterPro" id="IPR036390">
    <property type="entry name" value="WH_DNA-bd_sf"/>
</dbReference>
<dbReference type="Gene3D" id="1.10.10.580">
    <property type="entry name" value="Structural maintenance of chromosome 1. Chain E"/>
    <property type="match status" value="1"/>
</dbReference>
<dbReference type="PANTHER" id="PTHR12585">
    <property type="entry name" value="SCC1 / RAD21 FAMILY MEMBER"/>
    <property type="match status" value="1"/>
</dbReference>
<reference evidence="2 3" key="1">
    <citation type="journal article" date="2023" name="Plants (Basel)">
        <title>Bridging the Gap: Combining Genomics and Transcriptomics Approaches to Understand Stylosanthes scabra, an Orphan Legume from the Brazilian Caatinga.</title>
        <authorList>
            <person name="Ferreira-Neto J.R.C."/>
            <person name="da Silva M.D."/>
            <person name="Binneck E."/>
            <person name="de Melo N.F."/>
            <person name="da Silva R.H."/>
            <person name="de Melo A.L.T.M."/>
            <person name="Pandolfi V."/>
            <person name="Bustamante F.O."/>
            <person name="Brasileiro-Vidal A.C."/>
            <person name="Benko-Iseppon A.M."/>
        </authorList>
    </citation>
    <scope>NUCLEOTIDE SEQUENCE [LARGE SCALE GENOMIC DNA]</scope>
    <source>
        <tissue evidence="2">Leaves</tissue>
    </source>
</reference>
<dbReference type="Pfam" id="PF04824">
    <property type="entry name" value="Rad21_Rec8"/>
    <property type="match status" value="1"/>
</dbReference>
<dbReference type="Proteomes" id="UP001341840">
    <property type="component" value="Unassembled WGS sequence"/>
</dbReference>
<evidence type="ECO:0000313" key="2">
    <source>
        <dbReference type="EMBL" id="MED6190658.1"/>
    </source>
</evidence>
<organism evidence="2 3">
    <name type="scientific">Stylosanthes scabra</name>
    <dbReference type="NCBI Taxonomy" id="79078"/>
    <lineage>
        <taxon>Eukaryota</taxon>
        <taxon>Viridiplantae</taxon>
        <taxon>Streptophyta</taxon>
        <taxon>Embryophyta</taxon>
        <taxon>Tracheophyta</taxon>
        <taxon>Spermatophyta</taxon>
        <taxon>Magnoliopsida</taxon>
        <taxon>eudicotyledons</taxon>
        <taxon>Gunneridae</taxon>
        <taxon>Pentapetalae</taxon>
        <taxon>rosids</taxon>
        <taxon>fabids</taxon>
        <taxon>Fabales</taxon>
        <taxon>Fabaceae</taxon>
        <taxon>Papilionoideae</taxon>
        <taxon>50 kb inversion clade</taxon>
        <taxon>dalbergioids sensu lato</taxon>
        <taxon>Dalbergieae</taxon>
        <taxon>Pterocarpus clade</taxon>
        <taxon>Stylosanthes</taxon>
    </lineage>
</organism>
<gene>
    <name evidence="2" type="ORF">PIB30_107943</name>
</gene>
<name>A0ABU6X2C5_9FABA</name>
<keyword evidence="3" id="KW-1185">Reference proteome</keyword>
<feature type="non-terminal residue" evidence="2">
    <location>
        <position position="1"/>
    </location>
</feature>
<accession>A0ABU6X2C5</accession>
<dbReference type="InterPro" id="IPR006909">
    <property type="entry name" value="Rad21/Rec8_C_eu"/>
</dbReference>
<dbReference type="EMBL" id="JASCZI010186052">
    <property type="protein sequence ID" value="MED6190658.1"/>
    <property type="molecule type" value="Genomic_DNA"/>
</dbReference>
<dbReference type="InterPro" id="IPR023093">
    <property type="entry name" value="ScpA-like_C"/>
</dbReference>
<proteinExistence type="predicted"/>
<evidence type="ECO:0000259" key="1">
    <source>
        <dbReference type="Pfam" id="PF04824"/>
    </source>
</evidence>
<dbReference type="PANTHER" id="PTHR12585:SF55">
    <property type="entry name" value="SISTER CHROMATID COHESION 1 PROTEIN 3"/>
    <property type="match status" value="1"/>
</dbReference>
<protein>
    <recommendedName>
        <fullName evidence="1">Rad21/Rec8-like protein C-terminal eukaryotic domain-containing protein</fullName>
    </recommendedName>
</protein>
<feature type="domain" description="Rad21/Rec8-like protein C-terminal eukaryotic" evidence="1">
    <location>
        <begin position="48"/>
        <end position="97"/>
    </location>
</feature>
<comment type="caution">
    <text evidence="2">The sequence shown here is derived from an EMBL/GenBank/DDBJ whole genome shotgun (WGS) entry which is preliminary data.</text>
</comment>
<evidence type="ECO:0000313" key="3">
    <source>
        <dbReference type="Proteomes" id="UP001341840"/>
    </source>
</evidence>
<dbReference type="InterPro" id="IPR039781">
    <property type="entry name" value="Rad21/Rec8-like"/>
</dbReference>
<sequence>ELSFLETDNNSPTSLQSTSEGFNLSVRTRAVAEYLKRQISPISEDPTEDLSLNKILEGKTRRISARMFCSILVLKSYGHIDVQQEEPYGDISLRLTPFY</sequence>